<accession>A0A251SP97</accession>
<proteinExistence type="predicted"/>
<reference evidence="2" key="1">
    <citation type="journal article" date="2017" name="Nature">
        <title>The sunflower genome provides insights into oil metabolism, flowering and Asterid evolution.</title>
        <authorList>
            <person name="Badouin H."/>
            <person name="Gouzy J."/>
            <person name="Grassa C.J."/>
            <person name="Murat F."/>
            <person name="Staton S.E."/>
            <person name="Cottret L."/>
            <person name="Lelandais-Briere C."/>
            <person name="Owens G.L."/>
            <person name="Carrere S."/>
            <person name="Mayjonade B."/>
            <person name="Legrand L."/>
            <person name="Gill N."/>
            <person name="Kane N.C."/>
            <person name="Bowers J.E."/>
            <person name="Hubner S."/>
            <person name="Bellec A."/>
            <person name="Berard A."/>
            <person name="Berges H."/>
            <person name="Blanchet N."/>
            <person name="Boniface M.C."/>
            <person name="Brunel D."/>
            <person name="Catrice O."/>
            <person name="Chaidir N."/>
            <person name="Claudel C."/>
            <person name="Donnadieu C."/>
            <person name="Faraut T."/>
            <person name="Fievet G."/>
            <person name="Helmstetter N."/>
            <person name="King M."/>
            <person name="Knapp S.J."/>
            <person name="Lai Z."/>
            <person name="Le Paslier M.C."/>
            <person name="Lippi Y."/>
            <person name="Lorenzon L."/>
            <person name="Mandel J.R."/>
            <person name="Marage G."/>
            <person name="Marchand G."/>
            <person name="Marquand E."/>
            <person name="Bret-Mestries E."/>
            <person name="Morien E."/>
            <person name="Nambeesan S."/>
            <person name="Nguyen T."/>
            <person name="Pegot-Espagnet P."/>
            <person name="Pouilly N."/>
            <person name="Raftis F."/>
            <person name="Sallet E."/>
            <person name="Schiex T."/>
            <person name="Thomas J."/>
            <person name="Vandecasteele C."/>
            <person name="Vares D."/>
            <person name="Vear F."/>
            <person name="Vautrin S."/>
            <person name="Crespi M."/>
            <person name="Mangin B."/>
            <person name="Burke J.M."/>
            <person name="Salse J."/>
            <person name="Munos S."/>
            <person name="Vincourt P."/>
            <person name="Rieseberg L.H."/>
            <person name="Langlade N.B."/>
        </authorList>
    </citation>
    <scope>NUCLEOTIDE SEQUENCE [LARGE SCALE GENOMIC DNA]</scope>
    <source>
        <strain evidence="2">cv. SF193</strain>
    </source>
</reference>
<organism evidence="1 2">
    <name type="scientific">Helianthus annuus</name>
    <name type="common">Common sunflower</name>
    <dbReference type="NCBI Taxonomy" id="4232"/>
    <lineage>
        <taxon>Eukaryota</taxon>
        <taxon>Viridiplantae</taxon>
        <taxon>Streptophyta</taxon>
        <taxon>Embryophyta</taxon>
        <taxon>Tracheophyta</taxon>
        <taxon>Spermatophyta</taxon>
        <taxon>Magnoliopsida</taxon>
        <taxon>eudicotyledons</taxon>
        <taxon>Gunneridae</taxon>
        <taxon>Pentapetalae</taxon>
        <taxon>asterids</taxon>
        <taxon>campanulids</taxon>
        <taxon>Asterales</taxon>
        <taxon>Asteraceae</taxon>
        <taxon>Asteroideae</taxon>
        <taxon>Heliantheae alliance</taxon>
        <taxon>Heliantheae</taxon>
        <taxon>Helianthus</taxon>
    </lineage>
</organism>
<sequence>MTCRECVTIGLGFRLEIFQREEEINRSERNEVRRQKGKGVPTSHQAISFKQQTLLIKSIPFWLISRSSAKV</sequence>
<dbReference type="EMBL" id="CM007902">
    <property type="protein sequence ID" value="OTG00660.1"/>
    <property type="molecule type" value="Genomic_DNA"/>
</dbReference>
<evidence type="ECO:0000313" key="1">
    <source>
        <dbReference type="EMBL" id="OTG00660.1"/>
    </source>
</evidence>
<dbReference type="Proteomes" id="UP000215914">
    <property type="component" value="Chromosome 13"/>
</dbReference>
<keyword evidence="2" id="KW-1185">Reference proteome</keyword>
<dbReference type="InParanoid" id="A0A251SP97"/>
<name>A0A251SP97_HELAN</name>
<dbReference type="AlphaFoldDB" id="A0A251SP97"/>
<gene>
    <name evidence="1" type="ORF">HannXRQ_Chr13g0393531</name>
</gene>
<protein>
    <submittedName>
        <fullName evidence="1">Uncharacterized protein</fullName>
    </submittedName>
</protein>
<evidence type="ECO:0000313" key="2">
    <source>
        <dbReference type="Proteomes" id="UP000215914"/>
    </source>
</evidence>